<feature type="domain" description="Cupin type-2" evidence="2">
    <location>
        <begin position="69"/>
        <end position="143"/>
    </location>
</feature>
<dbReference type="AlphaFoldDB" id="A0AAJ0GTL6"/>
<protein>
    <submittedName>
        <fullName evidence="3">RmlC-like cupin domain-containing protein</fullName>
    </submittedName>
</protein>
<sequence>MASLLPLIQDILPMILPASVAVTKAADILPAQTQPAESESQREGEASGLRVICRNALVDKADKMCASVLVVKPNSSSSVRHHGEQEAILYTVSGNGALLTQPEGDDEKPKRHEIGPGDFAFIPAWTEHQVVNESGVDFHLVVIRSGSKPVEVSLTDWGGPQTREEPQKPMTV</sequence>
<dbReference type="InterPro" id="IPR014710">
    <property type="entry name" value="RmlC-like_jellyroll"/>
</dbReference>
<keyword evidence="4" id="KW-1185">Reference proteome</keyword>
<dbReference type="Gene3D" id="2.60.120.10">
    <property type="entry name" value="Jelly Rolls"/>
    <property type="match status" value="1"/>
</dbReference>
<dbReference type="Proteomes" id="UP001273166">
    <property type="component" value="Unassembled WGS sequence"/>
</dbReference>
<comment type="caution">
    <text evidence="3">The sequence shown here is derived from an EMBL/GenBank/DDBJ whole genome shotgun (WGS) entry which is preliminary data.</text>
</comment>
<gene>
    <name evidence="3" type="ORF">B0T15DRAFT_203589</name>
</gene>
<reference evidence="3" key="2">
    <citation type="submission" date="2023-06" db="EMBL/GenBank/DDBJ databases">
        <authorList>
            <consortium name="Lawrence Berkeley National Laboratory"/>
            <person name="Mondo S.J."/>
            <person name="Hensen N."/>
            <person name="Bonometti L."/>
            <person name="Westerberg I."/>
            <person name="Brannstrom I.O."/>
            <person name="Guillou S."/>
            <person name="Cros-Aarteil S."/>
            <person name="Calhoun S."/>
            <person name="Haridas S."/>
            <person name="Kuo A."/>
            <person name="Pangilinan J."/>
            <person name="Riley R."/>
            <person name="Labutti K."/>
            <person name="Andreopoulos B."/>
            <person name="Lipzen A."/>
            <person name="Chen C."/>
            <person name="Yanf M."/>
            <person name="Daum C."/>
            <person name="Ng V."/>
            <person name="Clum A."/>
            <person name="Steindorff A."/>
            <person name="Ohm R."/>
            <person name="Martin F."/>
            <person name="Silar P."/>
            <person name="Natvig D."/>
            <person name="Lalanne C."/>
            <person name="Gautier V."/>
            <person name="Ament-Velasquez S.L."/>
            <person name="Kruys A."/>
            <person name="Hutchinson M.I."/>
            <person name="Powell A.J."/>
            <person name="Barry K."/>
            <person name="Miller A.N."/>
            <person name="Grigoriev I.V."/>
            <person name="Debuchy R."/>
            <person name="Gladieux P."/>
            <person name="Thoren M.H."/>
            <person name="Johannesson H."/>
        </authorList>
    </citation>
    <scope>NUCLEOTIDE SEQUENCE</scope>
    <source>
        <strain evidence="3">CBS 333.67</strain>
    </source>
</reference>
<accession>A0AAJ0GTL6</accession>
<dbReference type="InterPro" id="IPR013096">
    <property type="entry name" value="Cupin_2"/>
</dbReference>
<feature type="compositionally biased region" description="Basic and acidic residues" evidence="1">
    <location>
        <begin position="162"/>
        <end position="172"/>
    </location>
</feature>
<dbReference type="Pfam" id="PF07883">
    <property type="entry name" value="Cupin_2"/>
    <property type="match status" value="1"/>
</dbReference>
<dbReference type="SUPFAM" id="SSF51182">
    <property type="entry name" value="RmlC-like cupins"/>
    <property type="match status" value="1"/>
</dbReference>
<dbReference type="InterPro" id="IPR011051">
    <property type="entry name" value="RmlC_Cupin_sf"/>
</dbReference>
<name>A0AAJ0GTL6_9PEZI</name>
<dbReference type="CDD" id="cd02208">
    <property type="entry name" value="cupin_RmlC-like"/>
    <property type="match status" value="1"/>
</dbReference>
<evidence type="ECO:0000256" key="1">
    <source>
        <dbReference type="SAM" id="MobiDB-lite"/>
    </source>
</evidence>
<evidence type="ECO:0000259" key="2">
    <source>
        <dbReference type="Pfam" id="PF07883"/>
    </source>
</evidence>
<feature type="region of interest" description="Disordered" evidence="1">
    <location>
        <begin position="150"/>
        <end position="172"/>
    </location>
</feature>
<evidence type="ECO:0000313" key="4">
    <source>
        <dbReference type="Proteomes" id="UP001273166"/>
    </source>
</evidence>
<dbReference type="RefSeq" id="XP_062721405.1">
    <property type="nucleotide sequence ID" value="XM_062862602.1"/>
</dbReference>
<proteinExistence type="predicted"/>
<evidence type="ECO:0000313" key="3">
    <source>
        <dbReference type="EMBL" id="KAK3305625.1"/>
    </source>
</evidence>
<reference evidence="3" key="1">
    <citation type="journal article" date="2023" name="Mol. Phylogenet. Evol.">
        <title>Genome-scale phylogeny and comparative genomics of the fungal order Sordariales.</title>
        <authorList>
            <person name="Hensen N."/>
            <person name="Bonometti L."/>
            <person name="Westerberg I."/>
            <person name="Brannstrom I.O."/>
            <person name="Guillou S."/>
            <person name="Cros-Aarteil S."/>
            <person name="Calhoun S."/>
            <person name="Haridas S."/>
            <person name="Kuo A."/>
            <person name="Mondo S."/>
            <person name="Pangilinan J."/>
            <person name="Riley R."/>
            <person name="LaButti K."/>
            <person name="Andreopoulos B."/>
            <person name="Lipzen A."/>
            <person name="Chen C."/>
            <person name="Yan M."/>
            <person name="Daum C."/>
            <person name="Ng V."/>
            <person name="Clum A."/>
            <person name="Steindorff A."/>
            <person name="Ohm R.A."/>
            <person name="Martin F."/>
            <person name="Silar P."/>
            <person name="Natvig D.O."/>
            <person name="Lalanne C."/>
            <person name="Gautier V."/>
            <person name="Ament-Velasquez S.L."/>
            <person name="Kruys A."/>
            <person name="Hutchinson M.I."/>
            <person name="Powell A.J."/>
            <person name="Barry K."/>
            <person name="Miller A.N."/>
            <person name="Grigoriev I.V."/>
            <person name="Debuchy R."/>
            <person name="Gladieux P."/>
            <person name="Hiltunen Thoren M."/>
            <person name="Johannesson H."/>
        </authorList>
    </citation>
    <scope>NUCLEOTIDE SEQUENCE</scope>
    <source>
        <strain evidence="3">CBS 333.67</strain>
    </source>
</reference>
<dbReference type="EMBL" id="JAUDZG010000004">
    <property type="protein sequence ID" value="KAK3305625.1"/>
    <property type="molecule type" value="Genomic_DNA"/>
</dbReference>
<organism evidence="3 4">
    <name type="scientific">Chaetomium strumarium</name>
    <dbReference type="NCBI Taxonomy" id="1170767"/>
    <lineage>
        <taxon>Eukaryota</taxon>
        <taxon>Fungi</taxon>
        <taxon>Dikarya</taxon>
        <taxon>Ascomycota</taxon>
        <taxon>Pezizomycotina</taxon>
        <taxon>Sordariomycetes</taxon>
        <taxon>Sordariomycetidae</taxon>
        <taxon>Sordariales</taxon>
        <taxon>Chaetomiaceae</taxon>
        <taxon>Chaetomium</taxon>
    </lineage>
</organism>
<dbReference type="GeneID" id="87881431"/>